<dbReference type="InterPro" id="IPR010982">
    <property type="entry name" value="Lambda_DNA-bd_dom_sf"/>
</dbReference>
<reference evidence="3 4" key="1">
    <citation type="submission" date="2019-01" db="EMBL/GenBank/DDBJ databases">
        <authorList>
            <person name="Chen W.-M."/>
        </authorList>
    </citation>
    <scope>NUCLEOTIDE SEQUENCE [LARGE SCALE GENOMIC DNA]</scope>
    <source>
        <strain evidence="3 4">ICH-3</strain>
    </source>
</reference>
<gene>
    <name evidence="3" type="ORF">ENE75_23550</name>
</gene>
<evidence type="ECO:0000259" key="2">
    <source>
        <dbReference type="Pfam" id="PF06114"/>
    </source>
</evidence>
<dbReference type="GO" id="GO:0003677">
    <property type="term" value="F:DNA binding"/>
    <property type="evidence" value="ECO:0007669"/>
    <property type="project" value="InterPro"/>
</dbReference>
<dbReference type="RefSeq" id="WP_128201311.1">
    <property type="nucleotide sequence ID" value="NZ_SACT01000012.1"/>
</dbReference>
<dbReference type="Proteomes" id="UP000288178">
    <property type="component" value="Unassembled WGS sequence"/>
</dbReference>
<sequence length="358" mass="40426">MTRSTEFSPAWASPPGETVRQLAAKKNLRSDDLARAVGLPPGDLSQLFNGELPITAARAKGLAGVVGASVRFWLAREAQYRRDVQALQDDNRQWVSSLPFADMARYGWLKTASSTGERLRHALEFFEVSTVDEWRDIWLSDRAGLTAYRTSPVFTAQAASVAAWLRQGELAAAELSVSTWSRDCFERLLPSLKALTRVREPAEFIPQLQERCATCGVAVVIVRAPKGCPASGATRVKNGRAILQLSVRYLRDDSFWFTFFHEAGHLVLHEDRLFLEWYDRRELDSHEEAEANKFAGQVLIPPSEEEALRALPHEYRNIMRFAKNLSISPGIVVGQLQHRGLVRQDKLNFLKKRYSWSE</sequence>
<evidence type="ECO:0000256" key="1">
    <source>
        <dbReference type="ARBA" id="ARBA00007227"/>
    </source>
</evidence>
<dbReference type="Pfam" id="PF06114">
    <property type="entry name" value="Peptidase_M78"/>
    <property type="match status" value="1"/>
</dbReference>
<keyword evidence="4" id="KW-1185">Reference proteome</keyword>
<dbReference type="Gene3D" id="1.10.260.40">
    <property type="entry name" value="lambda repressor-like DNA-binding domains"/>
    <property type="match status" value="1"/>
</dbReference>
<dbReference type="EMBL" id="SACT01000012">
    <property type="protein sequence ID" value="RVT48016.1"/>
    <property type="molecule type" value="Genomic_DNA"/>
</dbReference>
<name>A0A3S2WX65_9BURK</name>
<proteinExistence type="inferred from homology"/>
<protein>
    <submittedName>
        <fullName evidence="3">ImmA/IrrE family metallo-endopeptidase</fullName>
    </submittedName>
</protein>
<organism evidence="3 4">
    <name type="scientific">Rubrivivax albus</name>
    <dbReference type="NCBI Taxonomy" id="2499835"/>
    <lineage>
        <taxon>Bacteria</taxon>
        <taxon>Pseudomonadati</taxon>
        <taxon>Pseudomonadota</taxon>
        <taxon>Betaproteobacteria</taxon>
        <taxon>Burkholderiales</taxon>
        <taxon>Sphaerotilaceae</taxon>
        <taxon>Rubrivivax</taxon>
    </lineage>
</organism>
<comment type="similarity">
    <text evidence="1">Belongs to the short-chain fatty acyl-CoA assimilation regulator (ScfR) family.</text>
</comment>
<dbReference type="InterPro" id="IPR001387">
    <property type="entry name" value="Cro/C1-type_HTH"/>
</dbReference>
<dbReference type="Gene3D" id="1.10.10.2910">
    <property type="match status" value="1"/>
</dbReference>
<evidence type="ECO:0000313" key="3">
    <source>
        <dbReference type="EMBL" id="RVT48016.1"/>
    </source>
</evidence>
<dbReference type="OrthoDB" id="9796786at2"/>
<feature type="domain" description="IrrE N-terminal-like" evidence="2">
    <location>
        <begin position="219"/>
        <end position="332"/>
    </location>
</feature>
<dbReference type="CDD" id="cd00093">
    <property type="entry name" value="HTH_XRE"/>
    <property type="match status" value="1"/>
</dbReference>
<dbReference type="AlphaFoldDB" id="A0A3S2WX65"/>
<comment type="caution">
    <text evidence="3">The sequence shown here is derived from an EMBL/GenBank/DDBJ whole genome shotgun (WGS) entry which is preliminary data.</text>
</comment>
<dbReference type="InterPro" id="IPR010359">
    <property type="entry name" value="IrrE_HExxH"/>
</dbReference>
<accession>A0A3S2WX65</accession>
<dbReference type="SUPFAM" id="SSF47413">
    <property type="entry name" value="lambda repressor-like DNA-binding domains"/>
    <property type="match status" value="1"/>
</dbReference>
<evidence type="ECO:0000313" key="4">
    <source>
        <dbReference type="Proteomes" id="UP000288178"/>
    </source>
</evidence>